<protein>
    <submittedName>
        <fullName evidence="1">Uncharacterized protein</fullName>
    </submittedName>
</protein>
<keyword evidence="2" id="KW-1185">Reference proteome</keyword>
<accession>A0AAD5MUW3</accession>
<dbReference type="Proteomes" id="UP001196413">
    <property type="component" value="Unassembled WGS sequence"/>
</dbReference>
<name>A0AAD5MUW3_PARTN</name>
<organism evidence="1 2">
    <name type="scientific">Parelaphostrongylus tenuis</name>
    <name type="common">Meningeal worm</name>
    <dbReference type="NCBI Taxonomy" id="148309"/>
    <lineage>
        <taxon>Eukaryota</taxon>
        <taxon>Metazoa</taxon>
        <taxon>Ecdysozoa</taxon>
        <taxon>Nematoda</taxon>
        <taxon>Chromadorea</taxon>
        <taxon>Rhabditida</taxon>
        <taxon>Rhabditina</taxon>
        <taxon>Rhabditomorpha</taxon>
        <taxon>Strongyloidea</taxon>
        <taxon>Metastrongylidae</taxon>
        <taxon>Parelaphostrongylus</taxon>
    </lineage>
</organism>
<reference evidence="1" key="1">
    <citation type="submission" date="2021-06" db="EMBL/GenBank/DDBJ databases">
        <title>Parelaphostrongylus tenuis whole genome reference sequence.</title>
        <authorList>
            <person name="Garwood T.J."/>
            <person name="Larsen P.A."/>
            <person name="Fountain-Jones N.M."/>
            <person name="Garbe J.R."/>
            <person name="Macchietto M.G."/>
            <person name="Kania S.A."/>
            <person name="Gerhold R.W."/>
            <person name="Richards J.E."/>
            <person name="Wolf T.M."/>
        </authorList>
    </citation>
    <scope>NUCLEOTIDE SEQUENCE</scope>
    <source>
        <strain evidence="1">MNPRO001-30</strain>
        <tissue evidence="1">Meninges</tissue>
    </source>
</reference>
<evidence type="ECO:0000313" key="2">
    <source>
        <dbReference type="Proteomes" id="UP001196413"/>
    </source>
</evidence>
<dbReference type="EMBL" id="JAHQIW010004446">
    <property type="protein sequence ID" value="KAJ1362433.1"/>
    <property type="molecule type" value="Genomic_DNA"/>
</dbReference>
<proteinExistence type="predicted"/>
<evidence type="ECO:0000313" key="1">
    <source>
        <dbReference type="EMBL" id="KAJ1362433.1"/>
    </source>
</evidence>
<gene>
    <name evidence="1" type="ORF">KIN20_021971</name>
</gene>
<dbReference type="AlphaFoldDB" id="A0AAD5MUW3"/>
<sequence>MVDKESEDRSVKNALKKSVSENFLREQPSKSAAKKSISENCLFKRAWEELVNIVLEDNMVDWALHENSVKSLWNYSMNKKASEKELVEDNKKGQAMSQAEPADGQILWLAAGSLDGFQTKNRAQKLPSDGQVYAYDDTLVASNGFEAAGVTSVSKQRKTPMTMRNCGND</sequence>
<comment type="caution">
    <text evidence="1">The sequence shown here is derived from an EMBL/GenBank/DDBJ whole genome shotgun (WGS) entry which is preliminary data.</text>
</comment>